<dbReference type="PANTHER" id="PTHR44086">
    <property type="entry name" value="THIOSULFATE SULFURTRANSFERASE RDL2, MITOCHONDRIAL-RELATED"/>
    <property type="match status" value="1"/>
</dbReference>
<dbReference type="RefSeq" id="WP_113958273.1">
    <property type="nucleotide sequence ID" value="NZ_QNRR01000003.1"/>
</dbReference>
<protein>
    <submittedName>
        <fullName evidence="2">Rhodanese-related sulfurtransferase</fullName>
    </submittedName>
</protein>
<comment type="caution">
    <text evidence="2">The sequence shown here is derived from an EMBL/GenBank/DDBJ whole genome shotgun (WGS) entry which is preliminary data.</text>
</comment>
<dbReference type="OrthoDB" id="9800872at2"/>
<dbReference type="PROSITE" id="PS50206">
    <property type="entry name" value="RHODANESE_3"/>
    <property type="match status" value="1"/>
</dbReference>
<sequence length="133" mass="14482">MPHKLTSLIISTLMLCGAVLGEDRKSSDGATHVKAGEAEKLVKEGKVQVLDVRTADEYKEGHIKGAKNIDFTENNFESEAAKLDKTKPVLVHCQGGGRSTKSLEVLEKLGFQHVYHLDGGLKGWKAEGKPVEK</sequence>
<accession>A0A366HP37</accession>
<dbReference type="CDD" id="cd00158">
    <property type="entry name" value="RHOD"/>
    <property type="match status" value="1"/>
</dbReference>
<dbReference type="PANTHER" id="PTHR44086:SF13">
    <property type="entry name" value="THIOSULFATE SULFURTRANSFERASE PSPE"/>
    <property type="match status" value="1"/>
</dbReference>
<dbReference type="InterPro" id="IPR001763">
    <property type="entry name" value="Rhodanese-like_dom"/>
</dbReference>
<name>A0A366HP37_9BACT</name>
<evidence type="ECO:0000313" key="3">
    <source>
        <dbReference type="Proteomes" id="UP000253426"/>
    </source>
</evidence>
<dbReference type="SUPFAM" id="SSF52821">
    <property type="entry name" value="Rhodanese/Cell cycle control phosphatase"/>
    <property type="match status" value="1"/>
</dbReference>
<reference evidence="2 3" key="1">
    <citation type="submission" date="2018-06" db="EMBL/GenBank/DDBJ databases">
        <title>Genomic Encyclopedia of Type Strains, Phase IV (KMG-IV): sequencing the most valuable type-strain genomes for metagenomic binning, comparative biology and taxonomic classification.</title>
        <authorList>
            <person name="Goeker M."/>
        </authorList>
    </citation>
    <scope>NUCLEOTIDE SEQUENCE [LARGE SCALE GENOMIC DNA]</scope>
    <source>
        <strain evidence="2 3">DSM 25532</strain>
    </source>
</reference>
<dbReference type="InterPro" id="IPR036873">
    <property type="entry name" value="Rhodanese-like_dom_sf"/>
</dbReference>
<dbReference type="SMART" id="SM00450">
    <property type="entry name" value="RHOD"/>
    <property type="match status" value="1"/>
</dbReference>
<keyword evidence="2" id="KW-0808">Transferase</keyword>
<dbReference type="Gene3D" id="3.40.250.10">
    <property type="entry name" value="Rhodanese-like domain"/>
    <property type="match status" value="1"/>
</dbReference>
<dbReference type="EMBL" id="QNRR01000003">
    <property type="protein sequence ID" value="RBP45131.1"/>
    <property type="molecule type" value="Genomic_DNA"/>
</dbReference>
<evidence type="ECO:0000313" key="2">
    <source>
        <dbReference type="EMBL" id="RBP45131.1"/>
    </source>
</evidence>
<feature type="domain" description="Rhodanese" evidence="1">
    <location>
        <begin position="43"/>
        <end position="133"/>
    </location>
</feature>
<organism evidence="2 3">
    <name type="scientific">Roseimicrobium gellanilyticum</name>
    <dbReference type="NCBI Taxonomy" id="748857"/>
    <lineage>
        <taxon>Bacteria</taxon>
        <taxon>Pseudomonadati</taxon>
        <taxon>Verrucomicrobiota</taxon>
        <taxon>Verrucomicrobiia</taxon>
        <taxon>Verrucomicrobiales</taxon>
        <taxon>Verrucomicrobiaceae</taxon>
        <taxon>Roseimicrobium</taxon>
    </lineage>
</organism>
<dbReference type="Pfam" id="PF00581">
    <property type="entry name" value="Rhodanese"/>
    <property type="match status" value="1"/>
</dbReference>
<dbReference type="AlphaFoldDB" id="A0A366HP37"/>
<proteinExistence type="predicted"/>
<dbReference type="Proteomes" id="UP000253426">
    <property type="component" value="Unassembled WGS sequence"/>
</dbReference>
<evidence type="ECO:0000259" key="1">
    <source>
        <dbReference type="PROSITE" id="PS50206"/>
    </source>
</evidence>
<keyword evidence="3" id="KW-1185">Reference proteome</keyword>
<gene>
    <name evidence="2" type="ORF">DES53_103128</name>
</gene>
<dbReference type="GO" id="GO:0004792">
    <property type="term" value="F:thiosulfate-cyanide sulfurtransferase activity"/>
    <property type="evidence" value="ECO:0007669"/>
    <property type="project" value="TreeGrafter"/>
</dbReference>